<gene>
    <name evidence="2" type="ORF">WUBG_07187</name>
</gene>
<reference evidence="3" key="1">
    <citation type="submission" date="2012-08" db="EMBL/GenBank/DDBJ databases">
        <title>The Genome Sequence of Wuchereria bancrofti.</title>
        <authorList>
            <person name="Nutman T.B."/>
            <person name="Fink D.L."/>
            <person name="Russ C."/>
            <person name="Young S."/>
            <person name="Zeng Q."/>
            <person name="Koehrsen M."/>
            <person name="Alvarado L."/>
            <person name="Berlin A."/>
            <person name="Chapman S.B."/>
            <person name="Chen Z."/>
            <person name="Freedman E."/>
            <person name="Gellesch M."/>
            <person name="Goldberg J."/>
            <person name="Griggs A."/>
            <person name="Gujja S."/>
            <person name="Heilman E.R."/>
            <person name="Heiman D."/>
            <person name="Hepburn T."/>
            <person name="Howarth C."/>
            <person name="Jen D."/>
            <person name="Larson L."/>
            <person name="Lewis B."/>
            <person name="Mehta T."/>
            <person name="Park D."/>
            <person name="Pearson M."/>
            <person name="Roberts A."/>
            <person name="Saif S."/>
            <person name="Shea T."/>
            <person name="Shenoy N."/>
            <person name="Sisk P."/>
            <person name="Stolte C."/>
            <person name="Sykes S."/>
            <person name="Walk T."/>
            <person name="White J."/>
            <person name="Yandava C."/>
            <person name="Haas B."/>
            <person name="Henn M.R."/>
            <person name="Nusbaum C."/>
            <person name="Birren B."/>
        </authorList>
    </citation>
    <scope>NUCLEOTIDE SEQUENCE [LARGE SCALE GENOMIC DNA]</scope>
    <source>
        <strain evidence="3">NA</strain>
    </source>
</reference>
<protein>
    <submittedName>
        <fullName evidence="2">Uncharacterized protein</fullName>
    </submittedName>
</protein>
<sequence>MRSGCIAKSNTSCTRRIIDFPVGLSGFSLVEESMNSLYKSFTLTTKTPILLLNTSSFGYLASSDFHIRIGVPQIGCKASYKIRSTNKIPVRKLSSKRKQPRKPISHTQKPQADSHCAVNVHKAKSFSHQQSINIQF</sequence>
<dbReference type="Proteomes" id="UP000004810">
    <property type="component" value="Unassembled WGS sequence"/>
</dbReference>
<organism evidence="2 3">
    <name type="scientific">Wuchereria bancrofti</name>
    <dbReference type="NCBI Taxonomy" id="6293"/>
    <lineage>
        <taxon>Eukaryota</taxon>
        <taxon>Metazoa</taxon>
        <taxon>Ecdysozoa</taxon>
        <taxon>Nematoda</taxon>
        <taxon>Chromadorea</taxon>
        <taxon>Rhabditida</taxon>
        <taxon>Spirurina</taxon>
        <taxon>Spiruromorpha</taxon>
        <taxon>Filarioidea</taxon>
        <taxon>Onchocercidae</taxon>
        <taxon>Wuchereria</taxon>
    </lineage>
</organism>
<comment type="caution">
    <text evidence="2">The sequence shown here is derived from an EMBL/GenBank/DDBJ whole genome shotgun (WGS) entry which is preliminary data.</text>
</comment>
<evidence type="ECO:0000256" key="1">
    <source>
        <dbReference type="SAM" id="MobiDB-lite"/>
    </source>
</evidence>
<feature type="region of interest" description="Disordered" evidence="1">
    <location>
        <begin position="89"/>
        <end position="115"/>
    </location>
</feature>
<feature type="compositionally biased region" description="Basic residues" evidence="1">
    <location>
        <begin position="89"/>
        <end position="104"/>
    </location>
</feature>
<dbReference type="EMBL" id="ADBV01003276">
    <property type="protein sequence ID" value="EJW81907.1"/>
    <property type="molecule type" value="Genomic_DNA"/>
</dbReference>
<evidence type="ECO:0000313" key="3">
    <source>
        <dbReference type="Proteomes" id="UP000004810"/>
    </source>
</evidence>
<name>J9EXJ7_WUCBA</name>
<dbReference type="AlphaFoldDB" id="J9EXJ7"/>
<proteinExistence type="predicted"/>
<accession>J9EXJ7</accession>
<evidence type="ECO:0000313" key="2">
    <source>
        <dbReference type="EMBL" id="EJW81907.1"/>
    </source>
</evidence>